<organism evidence="14">
    <name type="scientific">Phyllobrotica quadrimaculata</name>
    <dbReference type="NCBI Taxonomy" id="428708"/>
    <lineage>
        <taxon>Eukaryota</taxon>
        <taxon>Metazoa</taxon>
        <taxon>Ecdysozoa</taxon>
        <taxon>Arthropoda</taxon>
        <taxon>Hexapoda</taxon>
        <taxon>Insecta</taxon>
        <taxon>Pterygota</taxon>
        <taxon>Neoptera</taxon>
        <taxon>Endopterygota</taxon>
        <taxon>Coleoptera</taxon>
        <taxon>Polyphaga</taxon>
        <taxon>Cucujiformia</taxon>
        <taxon>Chrysomeloidea</taxon>
        <taxon>Chrysomelidae</taxon>
        <taxon>Galerucinae</taxon>
        <taxon>Luperina</taxon>
        <taxon>Phyllobroticites</taxon>
        <taxon>Phyllobrotica</taxon>
    </lineage>
</organism>
<comment type="subcellular location">
    <subcellularLocation>
        <location evidence="1 12">Mitochondrion membrane</location>
        <topology evidence="1 12">Single-pass membrane protein</topology>
    </subcellularLocation>
</comment>
<keyword evidence="7 12" id="KW-0375">Hydrogen ion transport</keyword>
<evidence type="ECO:0000256" key="2">
    <source>
        <dbReference type="ARBA" id="ARBA00008892"/>
    </source>
</evidence>
<evidence type="ECO:0000256" key="5">
    <source>
        <dbReference type="ARBA" id="ARBA00022547"/>
    </source>
</evidence>
<evidence type="ECO:0000256" key="6">
    <source>
        <dbReference type="ARBA" id="ARBA00022692"/>
    </source>
</evidence>
<evidence type="ECO:0000256" key="9">
    <source>
        <dbReference type="ARBA" id="ARBA00023065"/>
    </source>
</evidence>
<evidence type="ECO:0000256" key="13">
    <source>
        <dbReference type="SAM" id="Phobius"/>
    </source>
</evidence>
<dbReference type="GO" id="GO:0031966">
    <property type="term" value="C:mitochondrial membrane"/>
    <property type="evidence" value="ECO:0007669"/>
    <property type="project" value="UniProtKB-SubCell"/>
</dbReference>
<keyword evidence="8 13" id="KW-1133">Transmembrane helix</keyword>
<gene>
    <name evidence="14" type="primary">atp8</name>
</gene>
<feature type="transmembrane region" description="Helical" evidence="13">
    <location>
        <begin position="6"/>
        <end position="23"/>
    </location>
</feature>
<evidence type="ECO:0000313" key="14">
    <source>
        <dbReference type="EMBL" id="ARH53990.1"/>
    </source>
</evidence>
<dbReference type="GO" id="GO:0045259">
    <property type="term" value="C:proton-transporting ATP synthase complex"/>
    <property type="evidence" value="ECO:0007669"/>
    <property type="project" value="UniProtKB-KW"/>
</dbReference>
<sequence length="51" mass="6535">MPQMMPLNWLSLMFFFLLIFFIFNNMNYYNSIMQVKFNNFTKNKFLHNWKW</sequence>
<protein>
    <recommendedName>
        <fullName evidence="12">ATP synthase complex subunit 8</fullName>
    </recommendedName>
</protein>
<dbReference type="GO" id="GO:0015078">
    <property type="term" value="F:proton transmembrane transporter activity"/>
    <property type="evidence" value="ECO:0007669"/>
    <property type="project" value="InterPro"/>
</dbReference>
<dbReference type="AlphaFoldDB" id="A0A343C1U7"/>
<keyword evidence="11 13" id="KW-0472">Membrane</keyword>
<comment type="similarity">
    <text evidence="2 12">Belongs to the ATPase protein 8 family.</text>
</comment>
<evidence type="ECO:0000256" key="11">
    <source>
        <dbReference type="ARBA" id="ARBA00023136"/>
    </source>
</evidence>
<keyword evidence="6 12" id="KW-0812">Transmembrane</keyword>
<evidence type="ECO:0000256" key="3">
    <source>
        <dbReference type="ARBA" id="ARBA00011291"/>
    </source>
</evidence>
<dbReference type="GO" id="GO:0015986">
    <property type="term" value="P:proton motive force-driven ATP synthesis"/>
    <property type="evidence" value="ECO:0007669"/>
    <property type="project" value="InterPro"/>
</dbReference>
<dbReference type="Pfam" id="PF00895">
    <property type="entry name" value="ATP-synt_8"/>
    <property type="match status" value="1"/>
</dbReference>
<reference evidence="14" key="1">
    <citation type="submission" date="2016-04" db="EMBL/GenBank/DDBJ databases">
        <title>Mitochondria of beetle species.</title>
        <authorList>
            <person name="Hunter A."/>
            <person name="Moriniere J."/>
            <person name="Tang P."/>
            <person name="Linard B."/>
            <person name="Crampton-Platt A."/>
            <person name="Vogler A.P."/>
        </authorList>
    </citation>
    <scope>NUCLEOTIDE SEQUENCE</scope>
</reference>
<accession>A0A343C1U7</accession>
<dbReference type="EMBL" id="KX087334">
    <property type="protein sequence ID" value="ARH53990.1"/>
    <property type="molecule type" value="Genomic_DNA"/>
</dbReference>
<keyword evidence="10 12" id="KW-0496">Mitochondrion</keyword>
<keyword evidence="4 12" id="KW-0813">Transport</keyword>
<evidence type="ECO:0000256" key="12">
    <source>
        <dbReference type="RuleBase" id="RU003661"/>
    </source>
</evidence>
<keyword evidence="5 12" id="KW-0138">CF(0)</keyword>
<dbReference type="InterPro" id="IPR001421">
    <property type="entry name" value="ATP8_metazoa"/>
</dbReference>
<evidence type="ECO:0000256" key="7">
    <source>
        <dbReference type="ARBA" id="ARBA00022781"/>
    </source>
</evidence>
<evidence type="ECO:0000256" key="10">
    <source>
        <dbReference type="ARBA" id="ARBA00023128"/>
    </source>
</evidence>
<comment type="subunit">
    <text evidence="3">F-type ATPases have 2 components, CF(1) - the catalytic core - and CF(0) - the membrane proton channel.</text>
</comment>
<evidence type="ECO:0000256" key="1">
    <source>
        <dbReference type="ARBA" id="ARBA00004304"/>
    </source>
</evidence>
<keyword evidence="9 12" id="KW-0406">Ion transport</keyword>
<geneLocation type="mitochondrion" evidence="14"/>
<evidence type="ECO:0000256" key="8">
    <source>
        <dbReference type="ARBA" id="ARBA00022989"/>
    </source>
</evidence>
<name>A0A343C1U7_9CUCU</name>
<proteinExistence type="inferred from homology"/>
<evidence type="ECO:0000256" key="4">
    <source>
        <dbReference type="ARBA" id="ARBA00022448"/>
    </source>
</evidence>